<proteinExistence type="predicted"/>
<evidence type="ECO:0000313" key="4">
    <source>
        <dbReference type="EMBL" id="PLW04986.1"/>
    </source>
</evidence>
<dbReference type="InterPro" id="IPR059070">
    <property type="entry name" value="TPR_VPS8_2"/>
</dbReference>
<evidence type="ECO:0000259" key="2">
    <source>
        <dbReference type="Pfam" id="PF12816"/>
    </source>
</evidence>
<dbReference type="FunFam" id="1.10.150.20:FF:000013">
    <property type="entry name" value="U5 small nuclear ribonucleoprotein kDa helicase"/>
    <property type="match status" value="1"/>
</dbReference>
<dbReference type="Gene3D" id="1.10.150.20">
    <property type="entry name" value="5' to 3' exonuclease, C-terminal subdomain"/>
    <property type="match status" value="1"/>
</dbReference>
<feature type="region of interest" description="Disordered" evidence="1">
    <location>
        <begin position="1840"/>
        <end position="1871"/>
    </location>
</feature>
<dbReference type="Pfam" id="PF25066">
    <property type="entry name" value="TPR_VPS8_2"/>
    <property type="match status" value="1"/>
</dbReference>
<keyword evidence="5" id="KW-1185">Reference proteome</keyword>
<reference evidence="4 5" key="1">
    <citation type="submission" date="2017-11" db="EMBL/GenBank/DDBJ databases">
        <title>De novo assembly and phasing of dikaryotic genomes from two isolates of Puccinia coronata f. sp. avenae, the causal agent of oat crown rust.</title>
        <authorList>
            <person name="Miller M.E."/>
            <person name="Zhang Y."/>
            <person name="Omidvar V."/>
            <person name="Sperschneider J."/>
            <person name="Schwessinger B."/>
            <person name="Raley C."/>
            <person name="Palmer J.M."/>
            <person name="Garnica D."/>
            <person name="Upadhyaya N."/>
            <person name="Rathjen J."/>
            <person name="Taylor J.M."/>
            <person name="Park R.F."/>
            <person name="Dodds P.N."/>
            <person name="Hirsch C.D."/>
            <person name="Kianian S.F."/>
            <person name="Figueroa M."/>
        </authorList>
    </citation>
    <scope>NUCLEOTIDE SEQUENCE [LARGE SCALE GENOMIC DNA]</scope>
    <source>
        <strain evidence="4">12NC29</strain>
    </source>
</reference>
<feature type="domain" description="Vacuolar protein sorting-associated protein 8 central" evidence="2">
    <location>
        <begin position="989"/>
        <end position="1210"/>
    </location>
</feature>
<dbReference type="InterPro" id="IPR036322">
    <property type="entry name" value="WD40_repeat_dom_sf"/>
</dbReference>
<gene>
    <name evidence="4" type="ORF">PCANC_27643</name>
</gene>
<dbReference type="GO" id="GO:0030897">
    <property type="term" value="C:HOPS complex"/>
    <property type="evidence" value="ECO:0007669"/>
    <property type="project" value="TreeGrafter"/>
</dbReference>
<dbReference type="Pfam" id="PF23410">
    <property type="entry name" value="Beta-prop_VPS8"/>
    <property type="match status" value="2"/>
</dbReference>
<sequence length="1948" mass="219268">MEFFQMIVQAVWNHDSPLKQIPGFTLEIIQRCTTANVTQVTDIMELEDDERNRRLQIDTKHLAKVAKFVNSYPAIEIKHEIKDEDSLVTNTPITLKVSLVAEDDDEEEGSKTAVSGNVSHFVFVSSPAHKTVETHSPGERKIYEMVDLLVAHDLPMREGVKDALEMELNMMLFPILLKPVRSIVAHFLENERAKPQTDWEPLNVQTSERVSALLIDFVSYVNRLGFLSSNYHTIATRIKHKMAQLCALIVHHKDRPPLINNPPVKNQMIDYFLAWATNVNMEASRQRANRDLSMACLKALAAHYDKLKLQAKHSLVFHAPKQSPSIILGSDSQEIPSSSGIFRWASLRRITQKIYSAPKTHHPTSIVSSTSSSSNTILGLPTVIAASGVIVVGTAKGWVMVFDYASNLKFVLGSEVVGGDAGAVSALSISHDHTFVAVGHIYLYDLAKPNQPSRTVIPTNMRLVQEGRSEGHLLGNRIIHIDFVGLRHTAIVSADETGLAFYHALGQVLGLASTDVIWILGKYPDHGTVSPQNGLVNHPTLGSDPSHRTMSGHHRQVSEFSIDSASMGASSKSRKPTKIFGTLPLPLGPTPHPTDHHGLVALLTSSKLIIVALKPTPRTCWRCMRNASDPNQNGVVGSLSWLPSSTVKEALGTKKNHHQLDPTTSQNHQKTHQQQQQQQLTPTGIGMDPLLAFSWGKTIRFVTVISEPSKGNLSTSSSSTHPDSLEKESFLKGFNRRLEGNFSSLRFVEGKKWCCNSNVLAVQWLSWRIICVLTCTHFEVIDTQIWQRTGFEPIDLRGVVRLNIFNETPLNKSSANPLATPANFFSSIAADSDQSVGGSVAGSFKAYKGKIFLLTTDDLRLGMVVSWAEQILELVEVGSLTEAIDLTTSYWIGRADLETIGLPSDDAIRKLMVKPKLIEIMRASLEYVFSDRRMEDDTHFDLDGRGVDRTELFEGLVRSCATACVAIDELDFIFDKMFEQYQEHGINTIFFLQLQPFILRSEISILPTVVVQGLIALHDNRKQYELINQIIRRVHPACLDINQALAICSREMLHDALSYIYTEAMDDFVGPIVEFLQFIKVIHSSRQRMQQYCEDANMLNSDLTTENAQKTEDRIEALVPVAYKIFPYLSAILSGLSYPNKTPYEYSKSSKAKSEVYQSLFLGKSIHWPQPDGKLILTTEEGHQEPTYPYLRMLLMLDSEAMLDTLDVAFEDSWLHNYTERMGEKRIDRQLIINLLLEVTSGEAKLSAGDRTFVYIFIARNLHKYSQFLSLPNSTLHSILIGLSSDNNQSTTEDRQLAVEFLLSVYTPPDVEHGTGELVELFKEAGFWRILILVYSHKEMWVQVVHSHLKAPNFDRGIFNHLSATFHKIKLQSSSKPTLGTDHDQSIEAQAIHVVFNAINQLIDIDLPQTTYLIQTFTPQAHLDVVDHIEETRNQFRYLWTLLEPSEEDQDDPFDPEAVVAPTMPTPTNLNPAIRICYVNLLSKFDPHHVLEYLKSAPLPSDHAADIIKICREEQVHDALIWQLDRAGRTRATFDKLDTILKSQASSIAELVMDGHSQSQSHTQDQERSLDAYVTQVTRCAHTAAEICVEQTRSPQDRLTGEDYINTDAIATFQDLLPLIVSLISQTTSSNRISFSNLVRRLIESSLTEFSTVKPNNSRICSNEFRTIILMIMDTYRFEGNVLEVTGQLIDKDLFEHVDRLAKAKERGIQPADLKCFQCQKPILIHSHLGSSAKSDTSEKNEHEYEEEEEEGRTGYMEQPFQGPLTCLSPSTFNQNSNARHHHHHHHHHMNFELPADTILGDSFLNRNPHPGHPNHMLRHPSFWARLRARCQSIATIPCRVRRPPPRPKFRASNPPPPSPPCATSPPPTTTHTLRAALLLTTCIPASLNHHHHHHNNNNNQIIVTTPKKWDVITQFKSPSRIYKSSSSLSRRSGNLKWRLFDDCTERL</sequence>
<protein>
    <submittedName>
        <fullName evidence="4">Uncharacterized protein</fullName>
    </submittedName>
</protein>
<dbReference type="Pfam" id="PF12816">
    <property type="entry name" value="TPR_Vps8"/>
    <property type="match status" value="1"/>
</dbReference>
<feature type="compositionally biased region" description="Pro residues" evidence="1">
    <location>
        <begin position="1854"/>
        <end position="1869"/>
    </location>
</feature>
<feature type="domain" description="VPS8-like TPR-like repeats" evidence="3">
    <location>
        <begin position="1612"/>
        <end position="1704"/>
    </location>
</feature>
<dbReference type="GO" id="GO:0005770">
    <property type="term" value="C:late endosome"/>
    <property type="evidence" value="ECO:0007669"/>
    <property type="project" value="TreeGrafter"/>
</dbReference>
<evidence type="ECO:0000259" key="3">
    <source>
        <dbReference type="Pfam" id="PF25066"/>
    </source>
</evidence>
<dbReference type="OrthoDB" id="289913at2759"/>
<accession>A0A2N5RVG7</accession>
<feature type="compositionally biased region" description="Low complexity" evidence="1">
    <location>
        <begin position="663"/>
        <end position="680"/>
    </location>
</feature>
<comment type="caution">
    <text evidence="4">The sequence shown here is derived from an EMBL/GenBank/DDBJ whole genome shotgun (WGS) entry which is preliminary data.</text>
</comment>
<dbReference type="PANTHER" id="PTHR12616:SF8">
    <property type="entry name" value="VACUOLAR PROTEIN SORTING-ASSOCIATED PROTEIN 8 HOMOLOG"/>
    <property type="match status" value="1"/>
</dbReference>
<dbReference type="STRING" id="200324.A0A2N5RVG7"/>
<dbReference type="GO" id="GO:0034058">
    <property type="term" value="P:endosomal vesicle fusion"/>
    <property type="evidence" value="ECO:0007669"/>
    <property type="project" value="TreeGrafter"/>
</dbReference>
<dbReference type="InterPro" id="IPR045111">
    <property type="entry name" value="Vps41/Vps8"/>
</dbReference>
<dbReference type="SUPFAM" id="SSF50978">
    <property type="entry name" value="WD40 repeat-like"/>
    <property type="match status" value="1"/>
</dbReference>
<dbReference type="Proteomes" id="UP000235388">
    <property type="component" value="Unassembled WGS sequence"/>
</dbReference>
<dbReference type="SUPFAM" id="SSF158702">
    <property type="entry name" value="Sec63 N-terminal domain-like"/>
    <property type="match status" value="1"/>
</dbReference>
<name>A0A2N5RVG7_9BASI</name>
<feature type="region of interest" description="Disordered" evidence="1">
    <location>
        <begin position="654"/>
        <end position="680"/>
    </location>
</feature>
<feature type="region of interest" description="Disordered" evidence="1">
    <location>
        <begin position="1730"/>
        <end position="1754"/>
    </location>
</feature>
<dbReference type="InterPro" id="IPR025941">
    <property type="entry name" value="Vps8_central_dom"/>
</dbReference>
<dbReference type="PANTHER" id="PTHR12616">
    <property type="entry name" value="VACUOLAR PROTEIN SORTING VPS41"/>
    <property type="match status" value="1"/>
</dbReference>
<evidence type="ECO:0000256" key="1">
    <source>
        <dbReference type="SAM" id="MobiDB-lite"/>
    </source>
</evidence>
<dbReference type="EMBL" id="PGCJ01001519">
    <property type="protein sequence ID" value="PLW04986.1"/>
    <property type="molecule type" value="Genomic_DNA"/>
</dbReference>
<evidence type="ECO:0000313" key="5">
    <source>
        <dbReference type="Proteomes" id="UP000235388"/>
    </source>
</evidence>
<organism evidence="4 5">
    <name type="scientific">Puccinia coronata f. sp. avenae</name>
    <dbReference type="NCBI Taxonomy" id="200324"/>
    <lineage>
        <taxon>Eukaryota</taxon>
        <taxon>Fungi</taxon>
        <taxon>Dikarya</taxon>
        <taxon>Basidiomycota</taxon>
        <taxon>Pucciniomycotina</taxon>
        <taxon>Pucciniomycetes</taxon>
        <taxon>Pucciniales</taxon>
        <taxon>Pucciniaceae</taxon>
        <taxon>Puccinia</taxon>
    </lineage>
</organism>
<dbReference type="GO" id="GO:0006623">
    <property type="term" value="P:protein targeting to vacuole"/>
    <property type="evidence" value="ECO:0007669"/>
    <property type="project" value="InterPro"/>
</dbReference>
<feature type="compositionally biased region" description="Basic residues" evidence="1">
    <location>
        <begin position="1840"/>
        <end position="1850"/>
    </location>
</feature>